<protein>
    <submittedName>
        <fullName evidence="2">Uncharacterized protein</fullName>
    </submittedName>
</protein>
<dbReference type="AlphaFoldDB" id="A0AAN9EJQ0"/>
<proteinExistence type="predicted"/>
<evidence type="ECO:0000313" key="2">
    <source>
        <dbReference type="EMBL" id="KAK7258508.1"/>
    </source>
</evidence>
<evidence type="ECO:0000256" key="1">
    <source>
        <dbReference type="SAM" id="MobiDB-lite"/>
    </source>
</evidence>
<dbReference type="EMBL" id="JAYWIO010000005">
    <property type="protein sequence ID" value="KAK7258508.1"/>
    <property type="molecule type" value="Genomic_DNA"/>
</dbReference>
<reference evidence="2 3" key="1">
    <citation type="submission" date="2024-01" db="EMBL/GenBank/DDBJ databases">
        <title>The genomes of 5 underutilized Papilionoideae crops provide insights into root nodulation and disease resistanc.</title>
        <authorList>
            <person name="Yuan L."/>
        </authorList>
    </citation>
    <scope>NUCLEOTIDE SEQUENCE [LARGE SCALE GENOMIC DNA]</scope>
    <source>
        <strain evidence="2">ZHUSHIDOU_FW_LH</strain>
        <tissue evidence="2">Leaf</tissue>
    </source>
</reference>
<gene>
    <name evidence="2" type="ORF">RIF29_24087</name>
</gene>
<accession>A0AAN9EJQ0</accession>
<feature type="compositionally biased region" description="Basic and acidic residues" evidence="1">
    <location>
        <begin position="1"/>
        <end position="13"/>
    </location>
</feature>
<feature type="compositionally biased region" description="Basic and acidic residues" evidence="1">
    <location>
        <begin position="101"/>
        <end position="114"/>
    </location>
</feature>
<sequence length="114" mass="13237">MYKKSGSTERDNARANIKKISQRGKNDPRGSRRTFINMMENEKSCLNQKMKLMGDEMSCEKVIACVFEMSGGGGGDRWPERRRESDREMRVGLGGGEDEAEHEHERRREKWLKL</sequence>
<feature type="compositionally biased region" description="Basic and acidic residues" evidence="1">
    <location>
        <begin position="77"/>
        <end position="90"/>
    </location>
</feature>
<organism evidence="2 3">
    <name type="scientific">Crotalaria pallida</name>
    <name type="common">Smooth rattlebox</name>
    <name type="synonym">Crotalaria striata</name>
    <dbReference type="NCBI Taxonomy" id="3830"/>
    <lineage>
        <taxon>Eukaryota</taxon>
        <taxon>Viridiplantae</taxon>
        <taxon>Streptophyta</taxon>
        <taxon>Embryophyta</taxon>
        <taxon>Tracheophyta</taxon>
        <taxon>Spermatophyta</taxon>
        <taxon>Magnoliopsida</taxon>
        <taxon>eudicotyledons</taxon>
        <taxon>Gunneridae</taxon>
        <taxon>Pentapetalae</taxon>
        <taxon>rosids</taxon>
        <taxon>fabids</taxon>
        <taxon>Fabales</taxon>
        <taxon>Fabaceae</taxon>
        <taxon>Papilionoideae</taxon>
        <taxon>50 kb inversion clade</taxon>
        <taxon>genistoids sensu lato</taxon>
        <taxon>core genistoids</taxon>
        <taxon>Crotalarieae</taxon>
        <taxon>Crotalaria</taxon>
    </lineage>
</organism>
<feature type="region of interest" description="Disordered" evidence="1">
    <location>
        <begin position="71"/>
        <end position="114"/>
    </location>
</feature>
<evidence type="ECO:0000313" key="3">
    <source>
        <dbReference type="Proteomes" id="UP001372338"/>
    </source>
</evidence>
<keyword evidence="3" id="KW-1185">Reference proteome</keyword>
<dbReference type="Proteomes" id="UP001372338">
    <property type="component" value="Unassembled WGS sequence"/>
</dbReference>
<comment type="caution">
    <text evidence="2">The sequence shown here is derived from an EMBL/GenBank/DDBJ whole genome shotgun (WGS) entry which is preliminary data.</text>
</comment>
<name>A0AAN9EJQ0_CROPI</name>
<feature type="region of interest" description="Disordered" evidence="1">
    <location>
        <begin position="1"/>
        <end position="32"/>
    </location>
</feature>